<dbReference type="AlphaFoldDB" id="X1N2Z0"/>
<proteinExistence type="predicted"/>
<evidence type="ECO:0000313" key="1">
    <source>
        <dbReference type="EMBL" id="GAI21230.1"/>
    </source>
</evidence>
<protein>
    <submittedName>
        <fullName evidence="1">Uncharacterized protein</fullName>
    </submittedName>
</protein>
<comment type="caution">
    <text evidence="1">The sequence shown here is derived from an EMBL/GenBank/DDBJ whole genome shotgun (WGS) entry which is preliminary data.</text>
</comment>
<organism evidence="1">
    <name type="scientific">marine sediment metagenome</name>
    <dbReference type="NCBI Taxonomy" id="412755"/>
    <lineage>
        <taxon>unclassified sequences</taxon>
        <taxon>metagenomes</taxon>
        <taxon>ecological metagenomes</taxon>
    </lineage>
</organism>
<name>X1N2Z0_9ZZZZ</name>
<gene>
    <name evidence="1" type="ORF">S06H3_24118</name>
</gene>
<feature type="non-terminal residue" evidence="1">
    <location>
        <position position="1"/>
    </location>
</feature>
<reference evidence="1" key="1">
    <citation type="journal article" date="2014" name="Front. Microbiol.">
        <title>High frequency of phylogenetically diverse reductive dehalogenase-homologous genes in deep subseafloor sedimentary metagenomes.</title>
        <authorList>
            <person name="Kawai M."/>
            <person name="Futagami T."/>
            <person name="Toyoda A."/>
            <person name="Takaki Y."/>
            <person name="Nishi S."/>
            <person name="Hori S."/>
            <person name="Arai W."/>
            <person name="Tsubouchi T."/>
            <person name="Morono Y."/>
            <person name="Uchiyama I."/>
            <person name="Ito T."/>
            <person name="Fujiyama A."/>
            <person name="Inagaki F."/>
            <person name="Takami H."/>
        </authorList>
    </citation>
    <scope>NUCLEOTIDE SEQUENCE</scope>
    <source>
        <strain evidence="1">Expedition CK06-06</strain>
    </source>
</reference>
<dbReference type="EMBL" id="BARV01013309">
    <property type="protein sequence ID" value="GAI21230.1"/>
    <property type="molecule type" value="Genomic_DNA"/>
</dbReference>
<sequence>GEKPFRRPNYSSFAKYFHWFKLLGLVELTDKREPAIYDFLEERAFYKLTGKGQVEEEAWQDPVSARHPEFR</sequence>
<accession>X1N2Z0</accession>